<evidence type="ECO:0000256" key="1">
    <source>
        <dbReference type="SAM" id="MobiDB-lite"/>
    </source>
</evidence>
<evidence type="ECO:0000313" key="2">
    <source>
        <dbReference type="EMBL" id="OEH46105.1"/>
    </source>
</evidence>
<reference evidence="2 3" key="1">
    <citation type="submission" date="2016-02" db="EMBL/GenBank/DDBJ databases">
        <title>Secondary metabolites in Legionella.</title>
        <authorList>
            <person name="Tobias N.J."/>
            <person name="Bode H.B."/>
        </authorList>
    </citation>
    <scope>NUCLEOTIDE SEQUENCE [LARGE SCALE GENOMIC DNA]</scope>
    <source>
        <strain evidence="2 3">DSM 19216</strain>
    </source>
</reference>
<accession>A0A1E5JNK1</accession>
<proteinExistence type="predicted"/>
<sequence>MKDKEQRNKLLKKCIEIKNSINQKIPLAANRYEEFEQIDRSKIKAYEQNRRAETPEDQQLESCMYEMEYLDAHDKKYEAYEGYVRQKEIEYYIFEFINERFREFCHDQQVKSPHTLSNNQKQSLKQIILKQSSILCEKIARSQKLLGRGSSAINVTEMDDYLEKHADQFIEILCQGEELTITDKELAYRFKKIDELVEHRDAFQKQFKRENALLSQMGGDKKVIETIQKSKIFAEAEYFDKPGISTGFCEEHTCIALKRLYDEYLIDKDTIVEKITIEYFDDEGNPADGHTFLVIDRNPDSPLNDISQWGGILLDPWNGLACLTEDYSSLPYFYISYPEGATWESIPFTVDDYHLSSAIHDANKYYQMTGNEDLEKRRSLLMEEHQLHSLDEVEFEETKAFLTELINKLRPQNFEEPLEIFITTTGDKLVNSLAGFTKPAIVIHSDFLKQMQDGVYTVEELEFALANELLYIKHEGVGIYYEISADEQFKLDKLTIDQCHNVQAAISYLRKSIHFQEQHKWDVSNVTPFYLVHDYREVVLADYHQRIKNLLTWLAIKENERDEKQQTSLPTNLLNAFSPISRDIFYKKECDACENTVAKLKFLKSKLAELTVELLPYEVTSKIGIKVRDFCSILYAMNINLNDAEVEKAADELIERAFELRIPSFEHVYLALVHQHFTSRTYLAGHVRVPPFGLFKVINNAIDTFVNANSFEEAKEAAETLKALQEKYIGHLNLSRGRARAHTYQFEQVHQRMPVGNERFFGSIIGEHINWNTFAPQDDVTEVPWSSHLEWAKKDESSIIAETLWRLGVTSDQNLWSLLPEKKLLSFVINYSEYKPMTKLPLQFAAYGCEDYYEAVLNFLSENVIQKFNVNFEMFFSEESFENKFKQYYDLNWSVLIKPSEDQARNIDNLAIQFLLSEFTNIAMTGTPEEKAVVKSFFLGREDKRDLEHLQLISNEVKSALHYNTPYVQFFINQQFQDEKFDLFTTEEQLKLLDTISMYLYEIPPQVYIHIFRLPFDTLSLDCLEQLLTLVKNQERLLFHSASVSFFKEHLKQYGNYEVLTKETITLLKLANQFVHNPVDRADIFKSFLWSLPQEASGTSHLTPNDLILIYRMFDSQLIFPSPEVQEHFSRLVIERIKGISGRDERIQALEELLFVENSISLPIGNIALRNEAIAQLVQDLRDKYGQDDQSQEYKEKIVGVINRLYKNMAKRDVTLMLSRLANTIESQWEVTEHLGILLEPDKYLSTNQDKVDFSISRLAAASRKLSEDKNDIREFLEFISSPISRQTTDKFSSYLLTHNKINGLAKRLGYSDNLAEIEKHKPGTIALMLRTLYAQFWDVSLEERAVIVDHLLIPANKVKTADEMEDAYEEAFSYVVHKLFPHAETDKEENFAYALLKAYLETADKYIRSHLLAGMLVATNQSNGAGQSPSAGKKLAMLCEHMGPAYVKLAQAVHSHPNTPEHIRRDLDHLKGRANPPHRWQLWRLLREVVSRDDRKMIKRVGALLGSASYNLALEVELEDGQDVVLLMLREHAAKNAQEGFRHLQRTIDACSHPDMKPIRESILSIISEAQELSKIEMDRKLSEQQNQIAAKLYARSITVHVDDKPHTFTINPAHLIKSGEGYRFIELMYGTEFNELPNQTPEDKEIRRAIAKAVITVELINILQGGCFDSDRHGNQLRHHNHRLGLYDFGEMSLQPPSDVELKQLANVLSDIPKTVIKNRLFHTNFDLLLTEHIRKALKAGEPTSYLMRVRKGLLALRDFQKELSSGELIEVLKQVNASEAIHQKIKSQVANTIRIAGYMEDISQTYQHFVNKAVFFKRKVDSIFHGCSSHQVAPKDRGSPGNDNQSFFAPGNSNRN</sequence>
<evidence type="ECO:0008006" key="4">
    <source>
        <dbReference type="Google" id="ProtNLM"/>
    </source>
</evidence>
<name>A0A1E5JNK1_9GAMM</name>
<dbReference type="PATRIC" id="fig|45071.6.peg.2102"/>
<organism evidence="2 3">
    <name type="scientific">Legionella parisiensis</name>
    <dbReference type="NCBI Taxonomy" id="45071"/>
    <lineage>
        <taxon>Bacteria</taxon>
        <taxon>Pseudomonadati</taxon>
        <taxon>Pseudomonadota</taxon>
        <taxon>Gammaproteobacteria</taxon>
        <taxon>Legionellales</taxon>
        <taxon>Legionellaceae</taxon>
        <taxon>Legionella</taxon>
    </lineage>
</organism>
<protein>
    <recommendedName>
        <fullName evidence="4">2-polyprenylphenol 6-hydroxylase</fullName>
    </recommendedName>
</protein>
<dbReference type="EMBL" id="LSOG01000075">
    <property type="protein sequence ID" value="OEH46105.1"/>
    <property type="molecule type" value="Genomic_DNA"/>
</dbReference>
<dbReference type="Proteomes" id="UP000095229">
    <property type="component" value="Unassembled WGS sequence"/>
</dbReference>
<dbReference type="RefSeq" id="WP_058517783.1">
    <property type="nucleotide sequence ID" value="NZ_CAAAIE010000013.1"/>
</dbReference>
<dbReference type="STRING" id="45071.Lpar_1959"/>
<keyword evidence="3" id="KW-1185">Reference proteome</keyword>
<feature type="region of interest" description="Disordered" evidence="1">
    <location>
        <begin position="1834"/>
        <end position="1859"/>
    </location>
</feature>
<comment type="caution">
    <text evidence="2">The sequence shown here is derived from an EMBL/GenBank/DDBJ whole genome shotgun (WGS) entry which is preliminary data.</text>
</comment>
<gene>
    <name evidence="2" type="ORF">lpari_02908</name>
</gene>
<evidence type="ECO:0000313" key="3">
    <source>
        <dbReference type="Proteomes" id="UP000095229"/>
    </source>
</evidence>
<feature type="compositionally biased region" description="Polar residues" evidence="1">
    <location>
        <begin position="1844"/>
        <end position="1859"/>
    </location>
</feature>